<proteinExistence type="predicted"/>
<dbReference type="InterPro" id="IPR019195">
    <property type="entry name" value="ABC_ATPase_put"/>
</dbReference>
<dbReference type="EMBL" id="CP003732">
    <property type="protein sequence ID" value="AFV11533.1"/>
    <property type="molecule type" value="Genomic_DNA"/>
</dbReference>
<dbReference type="InterPro" id="IPR046834">
    <property type="entry name" value="ABC_ATPase_C"/>
</dbReference>
<keyword evidence="5" id="KW-1185">Reference proteome</keyword>
<dbReference type="STRING" id="1089553.Tph_c13160"/>
<evidence type="ECO:0000259" key="1">
    <source>
        <dbReference type="Pfam" id="PF09818"/>
    </source>
</evidence>
<dbReference type="eggNOG" id="COG3044">
    <property type="taxonomic scope" value="Bacteria"/>
</dbReference>
<dbReference type="KEGG" id="tpz:Tph_c13160"/>
<keyword evidence="4" id="KW-0547">Nucleotide-binding</keyword>
<feature type="domain" description="MRB1590-like C-terminal" evidence="3">
    <location>
        <begin position="469"/>
        <end position="571"/>
    </location>
</feature>
<dbReference type="InterPro" id="IPR027417">
    <property type="entry name" value="P-loop_NTPase"/>
</dbReference>
<evidence type="ECO:0000313" key="4">
    <source>
        <dbReference type="EMBL" id="AFV11533.1"/>
    </source>
</evidence>
<feature type="domain" description="ATPase of the ABC class N-terminal" evidence="2">
    <location>
        <begin position="8"/>
        <end position="165"/>
    </location>
</feature>
<dbReference type="InterPro" id="IPR049069">
    <property type="entry name" value="MRB1590-like_C"/>
</dbReference>
<dbReference type="Pfam" id="PF21117">
    <property type="entry name" value="MRB1590_C"/>
    <property type="match status" value="1"/>
</dbReference>
<name>K4LFA5_THEPS</name>
<evidence type="ECO:0000259" key="3">
    <source>
        <dbReference type="Pfam" id="PF21117"/>
    </source>
</evidence>
<evidence type="ECO:0000259" key="2">
    <source>
        <dbReference type="Pfam" id="PF20446"/>
    </source>
</evidence>
<dbReference type="RefSeq" id="WP_015050414.1">
    <property type="nucleotide sequence ID" value="NC_018870.1"/>
</dbReference>
<evidence type="ECO:0000313" key="5">
    <source>
        <dbReference type="Proteomes" id="UP000000467"/>
    </source>
</evidence>
<dbReference type="Pfam" id="PF09818">
    <property type="entry name" value="ABC_ATPase"/>
    <property type="match status" value="1"/>
</dbReference>
<gene>
    <name evidence="4" type="ordered locus">Tph_c13160</name>
</gene>
<dbReference type="Proteomes" id="UP000000467">
    <property type="component" value="Chromosome"/>
</dbReference>
<organism evidence="4 5">
    <name type="scientific">Thermacetogenium phaeum (strain ATCC BAA-254 / DSM 26808 / PB)</name>
    <dbReference type="NCBI Taxonomy" id="1089553"/>
    <lineage>
        <taxon>Bacteria</taxon>
        <taxon>Bacillati</taxon>
        <taxon>Bacillota</taxon>
        <taxon>Clostridia</taxon>
        <taxon>Thermoanaerobacterales</taxon>
        <taxon>Thermoanaerobacteraceae</taxon>
        <taxon>Thermacetogenium</taxon>
    </lineage>
</organism>
<dbReference type="PANTHER" id="PTHR38149:SF1">
    <property type="entry name" value="ATPASE"/>
    <property type="match status" value="1"/>
</dbReference>
<dbReference type="InterPro" id="IPR046833">
    <property type="entry name" value="ABC_N"/>
</dbReference>
<sequence length="571" mass="63962">MQDSRTFSSKLNRINNRGYKAYQELQGEYDFGRYRLFVDHVQGDPFAAPSRVSVRVYQDRAKFPASLFQKKPRRIALCDYLARCFSQAVKKYCGGIRGTGKSGLIFIDSGKQEILERSAVVINESFVEARFFCGLPARGRTVLSNVAEKMFFQEIPEIVEASLYYEKLNHGELLEYVNLAEDQEYIRESLSEQGLVAFIANGSVLPRRSGISDLPLTGPKVISFQSPASLEVSFNTPNHGEIRGMGIPQGVTLIVGGGFHGKSTLLHALERGVYNHIPGDGREWVITVRDAVKIRAEEGRRVEKVDITPFINNLPFGQDTQQFSTDNASGSTSQAANIIEALEMGCKLLLIDEDTSATNFMIRDGRMQALVTKDREPITPFLDQVRPLYEELGVSSVLVIGGSGDYLDVADHVIMMNEYSPVDVTKEAEAICSQYPARRVPERGEGFGKLKPRIPLPGSFDPQRGRKTKVGAKGLDVVQFGHYQIELDDVEQLVDPSQTRAIADIIYYAWKKYFNGRRSLSDAIRQIEEDLDKYGLDVISPFREGRAGDYALPRRYEIAAAINRLRSLEVR</sequence>
<reference evidence="4 5" key="1">
    <citation type="journal article" date="2012" name="BMC Genomics">
        <title>Genome-guided analysis of physiological and morphological traits of the fermentative acetate oxidizer Thermacetogenium phaeum.</title>
        <authorList>
            <person name="Oehler D."/>
            <person name="Poehlein A."/>
            <person name="Leimbach A."/>
            <person name="Muller N."/>
            <person name="Daniel R."/>
            <person name="Gottschalk G."/>
            <person name="Schink B."/>
        </authorList>
    </citation>
    <scope>NUCLEOTIDE SEQUENCE [LARGE SCALE GENOMIC DNA]</scope>
    <source>
        <strain evidence="5">ATCC BAA-254 / DSM 26808 / PB</strain>
    </source>
</reference>
<dbReference type="SUPFAM" id="SSF52540">
    <property type="entry name" value="P-loop containing nucleoside triphosphate hydrolases"/>
    <property type="match status" value="1"/>
</dbReference>
<dbReference type="Pfam" id="PF20446">
    <property type="entry name" value="ABC_N"/>
    <property type="match status" value="1"/>
</dbReference>
<keyword evidence="4" id="KW-0067">ATP-binding</keyword>
<feature type="domain" description="ATPase of the ABC class C-terminal" evidence="1">
    <location>
        <begin position="171"/>
        <end position="451"/>
    </location>
</feature>
<dbReference type="HOGENOM" id="CLU_021720_2_0_9"/>
<protein>
    <submittedName>
        <fullName evidence="4">ABC transport system ATP-binding protein</fullName>
    </submittedName>
</protein>
<dbReference type="GO" id="GO:0005524">
    <property type="term" value="F:ATP binding"/>
    <property type="evidence" value="ECO:0007669"/>
    <property type="project" value="UniProtKB-KW"/>
</dbReference>
<dbReference type="OrthoDB" id="9809999at2"/>
<dbReference type="AlphaFoldDB" id="K4LFA5"/>
<dbReference type="PANTHER" id="PTHR38149">
    <property type="entry name" value="ATPASE"/>
    <property type="match status" value="1"/>
</dbReference>
<accession>K4LFA5</accession>